<dbReference type="GeneID" id="64696743"/>
<feature type="region of interest" description="Disordered" evidence="2">
    <location>
        <begin position="74"/>
        <end position="112"/>
    </location>
</feature>
<dbReference type="GO" id="GO:0008270">
    <property type="term" value="F:zinc ion binding"/>
    <property type="evidence" value="ECO:0007669"/>
    <property type="project" value="UniProtKB-KW"/>
</dbReference>
<dbReference type="EMBL" id="JABBWM010000122">
    <property type="protein sequence ID" value="KAG2088373.1"/>
    <property type="molecule type" value="Genomic_DNA"/>
</dbReference>
<protein>
    <recommendedName>
        <fullName evidence="3">C2H2-type domain-containing protein</fullName>
    </recommendedName>
</protein>
<feature type="domain" description="C2H2-type" evidence="3">
    <location>
        <begin position="5"/>
        <end position="36"/>
    </location>
</feature>
<dbReference type="PROSITE" id="PS50157">
    <property type="entry name" value="ZINC_FINGER_C2H2_2"/>
    <property type="match status" value="1"/>
</dbReference>
<evidence type="ECO:0000313" key="5">
    <source>
        <dbReference type="Proteomes" id="UP000823399"/>
    </source>
</evidence>
<name>A0A9P7ESD9_9AGAM</name>
<dbReference type="InterPro" id="IPR013087">
    <property type="entry name" value="Znf_C2H2_type"/>
</dbReference>
<keyword evidence="1" id="KW-0863">Zinc-finger</keyword>
<gene>
    <name evidence="4" type="ORF">F5147DRAFT_658714</name>
</gene>
<dbReference type="AlphaFoldDB" id="A0A9P7ESD9"/>
<evidence type="ECO:0000259" key="3">
    <source>
        <dbReference type="PROSITE" id="PS50157"/>
    </source>
</evidence>
<reference evidence="4" key="1">
    <citation type="journal article" date="2020" name="New Phytol.">
        <title>Comparative genomics reveals dynamic genome evolution in host specialist ectomycorrhizal fungi.</title>
        <authorList>
            <person name="Lofgren L.A."/>
            <person name="Nguyen N.H."/>
            <person name="Vilgalys R."/>
            <person name="Ruytinx J."/>
            <person name="Liao H.L."/>
            <person name="Branco S."/>
            <person name="Kuo A."/>
            <person name="LaButti K."/>
            <person name="Lipzen A."/>
            <person name="Andreopoulos W."/>
            <person name="Pangilinan J."/>
            <person name="Riley R."/>
            <person name="Hundley H."/>
            <person name="Na H."/>
            <person name="Barry K."/>
            <person name="Grigoriev I.V."/>
            <person name="Stajich J.E."/>
            <person name="Kennedy P.G."/>
        </authorList>
    </citation>
    <scope>NUCLEOTIDE SEQUENCE</scope>
    <source>
        <strain evidence="4">FC423</strain>
    </source>
</reference>
<dbReference type="Proteomes" id="UP000823399">
    <property type="component" value="Unassembled WGS sequence"/>
</dbReference>
<evidence type="ECO:0000256" key="1">
    <source>
        <dbReference type="PROSITE-ProRule" id="PRU00042"/>
    </source>
</evidence>
<sequence>MPKIYVCSTGGPGCNQTFDRRVDLKRHEAMHPKNSPYLYSLAQIIQGPLVVPAYGTVAPPAQLLPFGCPYEPQVMQPEPMPPRPLQFHPAQYQHQPEPTQYEAQPMQPMPMQFNPAQYQYQPELARYEPQVMEPEPIPT</sequence>
<proteinExistence type="predicted"/>
<keyword evidence="1" id="KW-0862">Zinc</keyword>
<keyword evidence="1" id="KW-0479">Metal-binding</keyword>
<organism evidence="4 5">
    <name type="scientific">Suillus discolor</name>
    <dbReference type="NCBI Taxonomy" id="1912936"/>
    <lineage>
        <taxon>Eukaryota</taxon>
        <taxon>Fungi</taxon>
        <taxon>Dikarya</taxon>
        <taxon>Basidiomycota</taxon>
        <taxon>Agaricomycotina</taxon>
        <taxon>Agaricomycetes</taxon>
        <taxon>Agaricomycetidae</taxon>
        <taxon>Boletales</taxon>
        <taxon>Suillineae</taxon>
        <taxon>Suillaceae</taxon>
        <taxon>Suillus</taxon>
    </lineage>
</organism>
<accession>A0A9P7ESD9</accession>
<keyword evidence="5" id="KW-1185">Reference proteome</keyword>
<evidence type="ECO:0000256" key="2">
    <source>
        <dbReference type="SAM" id="MobiDB-lite"/>
    </source>
</evidence>
<evidence type="ECO:0000313" key="4">
    <source>
        <dbReference type="EMBL" id="KAG2088373.1"/>
    </source>
</evidence>
<comment type="caution">
    <text evidence="4">The sequence shown here is derived from an EMBL/GenBank/DDBJ whole genome shotgun (WGS) entry which is preliminary data.</text>
</comment>
<feature type="compositionally biased region" description="Polar residues" evidence="2">
    <location>
        <begin position="92"/>
        <end position="102"/>
    </location>
</feature>
<dbReference type="RefSeq" id="XP_041285509.1">
    <property type="nucleotide sequence ID" value="XM_041434484.1"/>
</dbReference>